<proteinExistence type="predicted"/>
<feature type="compositionally biased region" description="Low complexity" evidence="4">
    <location>
        <begin position="321"/>
        <end position="331"/>
    </location>
</feature>
<dbReference type="SMART" id="SM00028">
    <property type="entry name" value="TPR"/>
    <property type="match status" value="2"/>
</dbReference>
<dbReference type="GeneID" id="7447331"/>
<reference evidence="5 6" key="2">
    <citation type="journal article" date="2008" name="Nature">
        <title>The Phaeodactylum genome reveals the evolutionary history of diatom genomes.</title>
        <authorList>
            <person name="Bowler C."/>
            <person name="Allen A.E."/>
            <person name="Badger J.H."/>
            <person name="Grimwood J."/>
            <person name="Jabbari K."/>
            <person name="Kuo A."/>
            <person name="Maheswari U."/>
            <person name="Martens C."/>
            <person name="Maumus F."/>
            <person name="Otillar R.P."/>
            <person name="Rayko E."/>
            <person name="Salamov A."/>
            <person name="Vandepoele K."/>
            <person name="Beszteri B."/>
            <person name="Gruber A."/>
            <person name="Heijde M."/>
            <person name="Katinka M."/>
            <person name="Mock T."/>
            <person name="Valentin K."/>
            <person name="Verret F."/>
            <person name="Berges J.A."/>
            <person name="Brownlee C."/>
            <person name="Cadoret J.P."/>
            <person name="Chiovitti A."/>
            <person name="Choi C.J."/>
            <person name="Coesel S."/>
            <person name="De Martino A."/>
            <person name="Detter J.C."/>
            <person name="Durkin C."/>
            <person name="Falciatore A."/>
            <person name="Fournet J."/>
            <person name="Haruta M."/>
            <person name="Huysman M.J."/>
            <person name="Jenkins B.D."/>
            <person name="Jiroutova K."/>
            <person name="Jorgensen R.E."/>
            <person name="Joubert Y."/>
            <person name="Kaplan A."/>
            <person name="Kroger N."/>
            <person name="Kroth P.G."/>
            <person name="La Roche J."/>
            <person name="Lindquist E."/>
            <person name="Lommer M."/>
            <person name="Martin-Jezequel V."/>
            <person name="Lopez P.J."/>
            <person name="Lucas S."/>
            <person name="Mangogna M."/>
            <person name="McGinnis K."/>
            <person name="Medlin L.K."/>
            <person name="Montsant A."/>
            <person name="Oudot-Le Secq M.P."/>
            <person name="Napoli C."/>
            <person name="Obornik M."/>
            <person name="Parker M.S."/>
            <person name="Petit J.L."/>
            <person name="Porcel B.M."/>
            <person name="Poulsen N."/>
            <person name="Robison M."/>
            <person name="Rychlewski L."/>
            <person name="Rynearson T.A."/>
            <person name="Schmutz J."/>
            <person name="Shapiro H."/>
            <person name="Siaut M."/>
            <person name="Stanley M."/>
            <person name="Sussman M.R."/>
            <person name="Taylor A.R."/>
            <person name="Vardi A."/>
            <person name="von Dassow P."/>
            <person name="Vyverman W."/>
            <person name="Willis A."/>
            <person name="Wyrwicz L.S."/>
            <person name="Rokhsar D.S."/>
            <person name="Weissenbach J."/>
            <person name="Armbrust E.V."/>
            <person name="Green B.R."/>
            <person name="Van de Peer Y."/>
            <person name="Grigoriev I.V."/>
        </authorList>
    </citation>
    <scope>NUCLEOTIDE SEQUENCE [LARGE SCALE GENOMIC DNA]</scope>
    <source>
        <strain evidence="5 6">CCMP1335</strain>
    </source>
</reference>
<feature type="compositionally biased region" description="Gly residues" evidence="4">
    <location>
        <begin position="171"/>
        <end position="181"/>
    </location>
</feature>
<feature type="region of interest" description="Disordered" evidence="4">
    <location>
        <begin position="1143"/>
        <end position="1173"/>
    </location>
</feature>
<dbReference type="Proteomes" id="UP000001449">
    <property type="component" value="Unassembled WGS sequence"/>
</dbReference>
<feature type="compositionally biased region" description="Polar residues" evidence="4">
    <location>
        <begin position="590"/>
        <end position="601"/>
    </location>
</feature>
<dbReference type="PANTHER" id="PTHR15574">
    <property type="entry name" value="WD REPEAT DOMAIN-CONTAINING FAMILY"/>
    <property type="match status" value="1"/>
</dbReference>
<evidence type="ECO:0000256" key="4">
    <source>
        <dbReference type="SAM" id="MobiDB-lite"/>
    </source>
</evidence>
<feature type="compositionally biased region" description="Polar residues" evidence="4">
    <location>
        <begin position="47"/>
        <end position="57"/>
    </location>
</feature>
<feature type="region of interest" description="Disordered" evidence="4">
    <location>
        <begin position="352"/>
        <end position="382"/>
    </location>
</feature>
<keyword evidence="6" id="KW-1185">Reference proteome</keyword>
<dbReference type="EMBL" id="DS999429">
    <property type="protein sequence ID" value="EED86381.1"/>
    <property type="molecule type" value="Genomic_DNA"/>
</dbReference>
<evidence type="ECO:0000256" key="1">
    <source>
        <dbReference type="ARBA" id="ARBA00022574"/>
    </source>
</evidence>
<keyword evidence="1" id="KW-0853">WD repeat</keyword>
<feature type="region of interest" description="Disordered" evidence="4">
    <location>
        <begin position="590"/>
        <end position="612"/>
    </location>
</feature>
<evidence type="ECO:0000313" key="5">
    <source>
        <dbReference type="EMBL" id="EED86381.1"/>
    </source>
</evidence>
<evidence type="ECO:0000313" key="6">
    <source>
        <dbReference type="Proteomes" id="UP000001449"/>
    </source>
</evidence>
<accession>B8LE58</accession>
<feature type="compositionally biased region" description="Low complexity" evidence="4">
    <location>
        <begin position="602"/>
        <end position="612"/>
    </location>
</feature>
<name>B8LE58_THAPS</name>
<evidence type="ECO:0000256" key="3">
    <source>
        <dbReference type="PROSITE-ProRule" id="PRU00339"/>
    </source>
</evidence>
<dbReference type="PROSITE" id="PS50005">
    <property type="entry name" value="TPR"/>
    <property type="match status" value="1"/>
</dbReference>
<dbReference type="InterPro" id="IPR011990">
    <property type="entry name" value="TPR-like_helical_dom_sf"/>
</dbReference>
<dbReference type="InParanoid" id="B8LE58"/>
<feature type="compositionally biased region" description="Basic and acidic residues" evidence="4">
    <location>
        <begin position="272"/>
        <end position="282"/>
    </location>
</feature>
<feature type="region of interest" description="Disordered" evidence="4">
    <location>
        <begin position="214"/>
        <end position="337"/>
    </location>
</feature>
<feature type="compositionally biased region" description="Low complexity" evidence="4">
    <location>
        <begin position="71"/>
        <end position="86"/>
    </location>
</feature>
<evidence type="ECO:0000256" key="2">
    <source>
        <dbReference type="ARBA" id="ARBA00022737"/>
    </source>
</evidence>
<dbReference type="SMART" id="SM00320">
    <property type="entry name" value="WD40"/>
    <property type="match status" value="4"/>
</dbReference>
<sequence length="1402" mass="155350">MPKCHRVSPVVPWINLDTSRTHHDADGDAPLIGTAGPSIPSLDIASLMNSPTYNPSSEGGELPSTDINMKPSSTSTSRPYSTSNNYIKKTKPNRLLSLLSTRERIGIHSKCTRVGWMNEGLFVDERELARAGAWNPRRLQNMTLAVGPGTPASCVLPSVPSLGMRQSEARGAGGRAGGGSGEDSSSNVGDEDDIYHDEDSEVDMFMEETMMDVESLESDEEDGAGGETHEQDGSDVGSSAADGEAGENADTARVEAEAEIQGNLAARPVSQETKKDNEEPTRTGRRSRWERRQQSILQAEEDDQGSDGSHHTPLPSDDDSNSSSNDTDNTNGHASRIDRAERALESLQSHIMRHHRRRQRAREAQLSNPTGTALPSMSNDASSSHTCEREVARSMKHGGCINTACWLDCGWRVSTVSHEDAHPYDRYYNTEFITSSSYSSNNYVSSPSRKKRSHYGGLSIPTTESEYPTQLLTSGDDHLVKFWDVAQSMGSTSPLPGGSATLTPFSSPRMPMRASSELVNSWKDHGGGYNSETVDGHRRYFPGIVHPLLTLSTGHHGNIFHACPVPNSPGKVATCAADGYLRLTDIEVHSTSSPTSNQRGRSNSTSSASNVSDASTIVISPEYHNEDGEESMFLFRHSLMCFSHHFINANVGLVCSERGLLHFDLRLPARSQKRGSLIDELRKTCKSCCPWSMGAAEDIGDGDVESAYVFAGGAGVDVALYDLRMTGQTNSQAVQRYRPRPLRHQTSVSVSGIDLSKNKRELLVSYENDQVYTFPIFPKASASRPTIADIDSSSDKKAGKPIPELAQYGGHLNRLTFLKSAKYAGPNDEYICTGSDSGHAWIYEKSTGAVVSFIKADHSTCNGIMPHPSLPYFITYGIDSTAKLWRATIPVDERVDDTDLGRFSYDRKAKYEKSIIVDQWKSARRRAAVDLDDEDMCFFPEETPPFEEEIEDSMFGGFMGMLFARARSSQDGPFIGNDMMSLSKELGKNYFACARSDSEEEPVKSGLLGLKQRVSMLKLKHQSDRLGLSWNCKKPWIMRAQEHLLESLEESERSDGISYGAVADLIPDNPSDWIPFDEMLTNPPQAGGMQFNTKRYKAFYLQSYADHSITPTNRADVDDSDAFEQSTTAVGDVDGMRDQVEEEAAKQHHSIQSNEIIANSRPEQHDGEAQNDSYDASKSWDILYQTVMMLKNAGNEAMKASSFSLAARRYDKAIRYCSLAYMKFPVGNVVFLSQHQIVISENGGYECRWNPLLKALIKLRLNLSMCLLEDETRDIRSAIAQANLSLKELRPFVEERGSVLTGKKIDKKRLEEPHSTYAEAKTLQSKAFFRLGSAQLMMEDYEEAVKSFEQCITCTQTIDVNPEQVVLRRLNEAKQGDRRKKERQRKKFKFMFAPENVSDEQG</sequence>
<dbReference type="Gene3D" id="2.130.10.10">
    <property type="entry name" value="YVTN repeat-like/Quinoprotein amine dehydrogenase"/>
    <property type="match status" value="1"/>
</dbReference>
<dbReference type="OMA" id="CINTACW"/>
<dbReference type="InterPro" id="IPR015943">
    <property type="entry name" value="WD40/YVTN_repeat-like_dom_sf"/>
</dbReference>
<organism evidence="5 6">
    <name type="scientific">Thalassiosira pseudonana</name>
    <name type="common">Marine diatom</name>
    <name type="synonym">Cyclotella nana</name>
    <dbReference type="NCBI Taxonomy" id="35128"/>
    <lineage>
        <taxon>Eukaryota</taxon>
        <taxon>Sar</taxon>
        <taxon>Stramenopiles</taxon>
        <taxon>Ochrophyta</taxon>
        <taxon>Bacillariophyta</taxon>
        <taxon>Coscinodiscophyceae</taxon>
        <taxon>Thalassiosirophycidae</taxon>
        <taxon>Thalassiosirales</taxon>
        <taxon>Thalassiosiraceae</taxon>
        <taxon>Thalassiosira</taxon>
    </lineage>
</organism>
<feature type="compositionally biased region" description="Polar residues" evidence="4">
    <location>
        <begin position="366"/>
        <end position="382"/>
    </location>
</feature>
<dbReference type="GO" id="GO:0005737">
    <property type="term" value="C:cytoplasm"/>
    <property type="evidence" value="ECO:0000318"/>
    <property type="project" value="GO_Central"/>
</dbReference>
<dbReference type="eggNOG" id="KOG1334">
    <property type="taxonomic scope" value="Eukaryota"/>
</dbReference>
<dbReference type="Gene3D" id="1.25.40.10">
    <property type="entry name" value="Tetratricopeptide repeat domain"/>
    <property type="match status" value="1"/>
</dbReference>
<feature type="region of interest" description="Disordered" evidence="4">
    <location>
        <begin position="165"/>
        <end position="196"/>
    </location>
</feature>
<dbReference type="InterPro" id="IPR001680">
    <property type="entry name" value="WD40_rpt"/>
</dbReference>
<dbReference type="HOGENOM" id="CLU_254267_0_0_1"/>
<dbReference type="RefSeq" id="XP_002297310.1">
    <property type="nucleotide sequence ID" value="XM_002297274.1"/>
</dbReference>
<dbReference type="PaxDb" id="35128-Thapsdraft721"/>
<reference evidence="5 6" key="1">
    <citation type="journal article" date="2004" name="Science">
        <title>The genome of the diatom Thalassiosira pseudonana: ecology, evolution, and metabolism.</title>
        <authorList>
            <person name="Armbrust E.V."/>
            <person name="Berges J.A."/>
            <person name="Bowler C."/>
            <person name="Green B.R."/>
            <person name="Martinez D."/>
            <person name="Putnam N.H."/>
            <person name="Zhou S."/>
            <person name="Allen A.E."/>
            <person name="Apt K.E."/>
            <person name="Bechner M."/>
            <person name="Brzezinski M.A."/>
            <person name="Chaal B.K."/>
            <person name="Chiovitti A."/>
            <person name="Davis A.K."/>
            <person name="Demarest M.S."/>
            <person name="Detter J.C."/>
            <person name="Glavina T."/>
            <person name="Goodstein D."/>
            <person name="Hadi M.Z."/>
            <person name="Hellsten U."/>
            <person name="Hildebrand M."/>
            <person name="Jenkins B.D."/>
            <person name="Jurka J."/>
            <person name="Kapitonov V.V."/>
            <person name="Kroger N."/>
            <person name="Lau W.W."/>
            <person name="Lane T.W."/>
            <person name="Larimer F.W."/>
            <person name="Lippmeier J.C."/>
            <person name="Lucas S."/>
            <person name="Medina M."/>
            <person name="Montsant A."/>
            <person name="Obornik M."/>
            <person name="Parker M.S."/>
            <person name="Palenik B."/>
            <person name="Pazour G.J."/>
            <person name="Richardson P.M."/>
            <person name="Rynearson T.A."/>
            <person name="Saito M.A."/>
            <person name="Schwartz D.C."/>
            <person name="Thamatrakoln K."/>
            <person name="Valentin K."/>
            <person name="Vardi A."/>
            <person name="Wilkerson F.P."/>
            <person name="Rokhsar D.S."/>
        </authorList>
    </citation>
    <scope>NUCLEOTIDE SEQUENCE [LARGE SCALE GENOMIC DNA]</scope>
    <source>
        <strain evidence="5 6">CCMP1335</strain>
    </source>
</reference>
<dbReference type="InterPro" id="IPR019734">
    <property type="entry name" value="TPR_rpt"/>
</dbReference>
<dbReference type="GO" id="GO:0080008">
    <property type="term" value="C:Cul4-RING E3 ubiquitin ligase complex"/>
    <property type="evidence" value="ECO:0000318"/>
    <property type="project" value="GO_Central"/>
</dbReference>
<dbReference type="SUPFAM" id="SSF50978">
    <property type="entry name" value="WD40 repeat-like"/>
    <property type="match status" value="1"/>
</dbReference>
<feature type="region of interest" description="Disordered" evidence="4">
    <location>
        <begin position="46"/>
        <end position="87"/>
    </location>
</feature>
<dbReference type="InterPro" id="IPR036322">
    <property type="entry name" value="WD40_repeat_dom_sf"/>
</dbReference>
<feature type="repeat" description="TPR" evidence="3">
    <location>
        <begin position="1325"/>
        <end position="1358"/>
    </location>
</feature>
<dbReference type="SUPFAM" id="SSF48452">
    <property type="entry name" value="TPR-like"/>
    <property type="match status" value="1"/>
</dbReference>
<keyword evidence="2" id="KW-0677">Repeat</keyword>
<dbReference type="KEGG" id="tps:THAPSDRAFT_bd721"/>
<dbReference type="PANTHER" id="PTHR15574:SF21">
    <property type="entry name" value="DDB1- AND CUL4-ASSOCIATED FACTOR 8"/>
    <property type="match status" value="1"/>
</dbReference>
<protein>
    <submittedName>
        <fullName evidence="5">Uncharacterized protein</fullName>
    </submittedName>
</protein>
<keyword evidence="3" id="KW-0802">TPR repeat</keyword>
<dbReference type="InterPro" id="IPR045151">
    <property type="entry name" value="DCAF8"/>
</dbReference>
<feature type="compositionally biased region" description="Acidic residues" evidence="4">
    <location>
        <begin position="214"/>
        <end position="224"/>
    </location>
</feature>
<dbReference type="STRING" id="35128.B8LE58"/>
<gene>
    <name evidence="5" type="ORF">THAPSDRAFT_bd721</name>
</gene>